<dbReference type="Proteomes" id="UP000191691">
    <property type="component" value="Unassembled WGS sequence"/>
</dbReference>
<evidence type="ECO:0000313" key="2">
    <source>
        <dbReference type="Proteomes" id="UP000191691"/>
    </source>
</evidence>
<dbReference type="AlphaFoldDB" id="A0A1V6YRH4"/>
<dbReference type="PANTHER" id="PTHR47843:SF5">
    <property type="entry name" value="BTB_POZ DOMAIN PROTEIN"/>
    <property type="match status" value="1"/>
</dbReference>
<sequence>MPDLIERMFEAFSTTRRRKREDNLEELGDTDEDAATACNALSSHILMYSLADRLLTRELKALSKDKFEKELARLRLDPSTFPHIISGIYSSTPESDWGLRDLAVKMTMDNLVTMRTAVGTGKESGPVTFPDSLAKSILQLSSDLVVEMMNRTVAEGLIPRSTPKEIRKTNKLLLDQWSEYLHVKSNQQLETPN</sequence>
<dbReference type="EMBL" id="MOOB01000013">
    <property type="protein sequence ID" value="OQE89812.1"/>
    <property type="molecule type" value="Genomic_DNA"/>
</dbReference>
<accession>A0A1V6YRH4</accession>
<comment type="caution">
    <text evidence="1">The sequence shown here is derived from an EMBL/GenBank/DDBJ whole genome shotgun (WGS) entry which is preliminary data.</text>
</comment>
<gene>
    <name evidence="1" type="ORF">PENNAL_c0013G07291</name>
</gene>
<evidence type="ECO:0000313" key="1">
    <source>
        <dbReference type="EMBL" id="OQE89812.1"/>
    </source>
</evidence>
<dbReference type="STRING" id="60175.A0A1V6YRH4"/>
<name>A0A1V6YRH4_PENNA</name>
<protein>
    <submittedName>
        <fullName evidence="1">Uncharacterized protein</fullName>
    </submittedName>
</protein>
<dbReference type="OMA" id="DQWSEYL"/>
<proteinExistence type="predicted"/>
<organism evidence="1 2">
    <name type="scientific">Penicillium nalgiovense</name>
    <dbReference type="NCBI Taxonomy" id="60175"/>
    <lineage>
        <taxon>Eukaryota</taxon>
        <taxon>Fungi</taxon>
        <taxon>Dikarya</taxon>
        <taxon>Ascomycota</taxon>
        <taxon>Pezizomycotina</taxon>
        <taxon>Eurotiomycetes</taxon>
        <taxon>Eurotiomycetidae</taxon>
        <taxon>Eurotiales</taxon>
        <taxon>Aspergillaceae</taxon>
        <taxon>Penicillium</taxon>
    </lineage>
</organism>
<reference evidence="2" key="1">
    <citation type="journal article" date="2017" name="Nat. Microbiol.">
        <title>Global analysis of biosynthetic gene clusters reveals vast potential of secondary metabolite production in Penicillium species.</title>
        <authorList>
            <person name="Nielsen J.C."/>
            <person name="Grijseels S."/>
            <person name="Prigent S."/>
            <person name="Ji B."/>
            <person name="Dainat J."/>
            <person name="Nielsen K.F."/>
            <person name="Frisvad J.C."/>
            <person name="Workman M."/>
            <person name="Nielsen J."/>
        </authorList>
    </citation>
    <scope>NUCLEOTIDE SEQUENCE [LARGE SCALE GENOMIC DNA]</scope>
    <source>
        <strain evidence="2">IBT 13039</strain>
    </source>
</reference>
<keyword evidence="2" id="KW-1185">Reference proteome</keyword>
<dbReference type="PANTHER" id="PTHR47843">
    <property type="entry name" value="BTB DOMAIN-CONTAINING PROTEIN-RELATED"/>
    <property type="match status" value="1"/>
</dbReference>